<evidence type="ECO:0000313" key="3">
    <source>
        <dbReference type="Proteomes" id="UP000011715"/>
    </source>
</evidence>
<reference evidence="2" key="4">
    <citation type="journal article" date="2015" name="G3 (Bethesda)">
        <title>Genome sequences of three phytopathogenic species of the Magnaporthaceae family of fungi.</title>
        <authorList>
            <person name="Okagaki L.H."/>
            <person name="Nunes C.C."/>
            <person name="Sailsbery J."/>
            <person name="Clay B."/>
            <person name="Brown D."/>
            <person name="John T."/>
            <person name="Oh Y."/>
            <person name="Young N."/>
            <person name="Fitzgerald M."/>
            <person name="Haas B.J."/>
            <person name="Zeng Q."/>
            <person name="Young S."/>
            <person name="Adiconis X."/>
            <person name="Fan L."/>
            <person name="Levin J.Z."/>
            <person name="Mitchell T.K."/>
            <person name="Okubara P.A."/>
            <person name="Farman M.L."/>
            <person name="Kohn L.M."/>
            <person name="Birren B."/>
            <person name="Ma L.-J."/>
            <person name="Dean R.A."/>
        </authorList>
    </citation>
    <scope>NUCLEOTIDE SEQUENCE</scope>
    <source>
        <strain evidence="2">ATCC 64411 / 73-15</strain>
    </source>
</reference>
<proteinExistence type="predicted"/>
<dbReference type="EMBL" id="ADBL01001610">
    <property type="status" value="NOT_ANNOTATED_CDS"/>
    <property type="molecule type" value="Genomic_DNA"/>
</dbReference>
<dbReference type="PROSITE" id="PS51257">
    <property type="entry name" value="PROKAR_LIPOPROTEIN"/>
    <property type="match status" value="1"/>
</dbReference>
<protein>
    <submittedName>
        <fullName evidence="1 2">Uncharacterized protein</fullName>
    </submittedName>
</protein>
<keyword evidence="3" id="KW-1185">Reference proteome</keyword>
<dbReference type="VEuPathDB" id="FungiDB:MAPG_06662"/>
<name>A0A0C4E2M2_MAGP6</name>
<gene>
    <name evidence="1" type="ORF">MAPG_06662</name>
</gene>
<reference evidence="1" key="1">
    <citation type="submission" date="2010-05" db="EMBL/GenBank/DDBJ databases">
        <title>The Genome Sequence of Magnaporthe poae strain ATCC 64411.</title>
        <authorList>
            <consortium name="The Broad Institute Genome Sequencing Platform"/>
            <consortium name="Broad Institute Genome Sequencing Center for Infectious Disease"/>
            <person name="Ma L.-J."/>
            <person name="Dead R."/>
            <person name="Young S."/>
            <person name="Zeng Q."/>
            <person name="Koehrsen M."/>
            <person name="Alvarado L."/>
            <person name="Berlin A."/>
            <person name="Chapman S.B."/>
            <person name="Chen Z."/>
            <person name="Freedman E."/>
            <person name="Gellesch M."/>
            <person name="Goldberg J."/>
            <person name="Griggs A."/>
            <person name="Gujja S."/>
            <person name="Heilman E.R."/>
            <person name="Heiman D."/>
            <person name="Hepburn T."/>
            <person name="Howarth C."/>
            <person name="Jen D."/>
            <person name="Larson L."/>
            <person name="Mehta T."/>
            <person name="Neiman D."/>
            <person name="Pearson M."/>
            <person name="Roberts A."/>
            <person name="Saif S."/>
            <person name="Shea T."/>
            <person name="Shenoy N."/>
            <person name="Sisk P."/>
            <person name="Stolte C."/>
            <person name="Sykes S."/>
            <person name="Walk T."/>
            <person name="White J."/>
            <person name="Yandava C."/>
            <person name="Haas B."/>
            <person name="Nusbaum C."/>
            <person name="Birren B."/>
        </authorList>
    </citation>
    <scope>NUCLEOTIDE SEQUENCE</scope>
    <source>
        <strain evidence="1">ATCC 64411</strain>
    </source>
</reference>
<dbReference type="Proteomes" id="UP000011715">
    <property type="component" value="Unassembled WGS sequence"/>
</dbReference>
<evidence type="ECO:0000313" key="2">
    <source>
        <dbReference type="EnsemblFungi" id="MAPG_06662T0"/>
    </source>
</evidence>
<reference evidence="2" key="5">
    <citation type="submission" date="2015-06" db="UniProtKB">
        <authorList>
            <consortium name="EnsemblFungi"/>
        </authorList>
    </citation>
    <scope>IDENTIFICATION</scope>
    <source>
        <strain evidence="2">ATCC 64411</strain>
    </source>
</reference>
<reference evidence="1" key="3">
    <citation type="submission" date="2011-03" db="EMBL/GenBank/DDBJ databases">
        <title>Annotation of Magnaporthe poae ATCC 64411.</title>
        <authorList>
            <person name="Ma L.-J."/>
            <person name="Dead R."/>
            <person name="Young S.K."/>
            <person name="Zeng Q."/>
            <person name="Gargeya S."/>
            <person name="Fitzgerald M."/>
            <person name="Haas B."/>
            <person name="Abouelleil A."/>
            <person name="Alvarado L."/>
            <person name="Arachchi H.M."/>
            <person name="Berlin A."/>
            <person name="Brown A."/>
            <person name="Chapman S.B."/>
            <person name="Chen Z."/>
            <person name="Dunbar C."/>
            <person name="Freedman E."/>
            <person name="Gearin G."/>
            <person name="Gellesch M."/>
            <person name="Goldberg J."/>
            <person name="Griggs A."/>
            <person name="Gujja S."/>
            <person name="Heiman D."/>
            <person name="Howarth C."/>
            <person name="Larson L."/>
            <person name="Lui A."/>
            <person name="MacDonald P.J.P."/>
            <person name="Mehta T."/>
            <person name="Montmayeur A."/>
            <person name="Murphy C."/>
            <person name="Neiman D."/>
            <person name="Pearson M."/>
            <person name="Priest M."/>
            <person name="Roberts A."/>
            <person name="Saif S."/>
            <person name="Shea T."/>
            <person name="Shenoy N."/>
            <person name="Sisk P."/>
            <person name="Stolte C."/>
            <person name="Sykes S."/>
            <person name="Yandava C."/>
            <person name="Wortman J."/>
            <person name="Nusbaum C."/>
            <person name="Birren B."/>
        </authorList>
    </citation>
    <scope>NUCLEOTIDE SEQUENCE</scope>
    <source>
        <strain evidence="1">ATCC 64411</strain>
    </source>
</reference>
<sequence length="138" mass="14629">MWLCAKVLFAAHPSGLGANSPLGFSSCRPAALAMHSNSGSLGSVAAPGGQRAPISQGSDCNINCSQDGRTLLAGSPHLEGDLGSRPCPAGFIRTTYEIIPISILLHRKYLGCQVNGQCRVWKVMLYHARIRPKPESSN</sequence>
<dbReference type="AlphaFoldDB" id="A0A0C4E2M2"/>
<dbReference type="EMBL" id="GL876970">
    <property type="protein sequence ID" value="KLU87668.1"/>
    <property type="molecule type" value="Genomic_DNA"/>
</dbReference>
<accession>A0A0C4E2M2</accession>
<organism evidence="2 3">
    <name type="scientific">Magnaporthiopsis poae (strain ATCC 64411 / 73-15)</name>
    <name type="common">Kentucky bluegrass fungus</name>
    <name type="synonym">Magnaporthe poae</name>
    <dbReference type="NCBI Taxonomy" id="644358"/>
    <lineage>
        <taxon>Eukaryota</taxon>
        <taxon>Fungi</taxon>
        <taxon>Dikarya</taxon>
        <taxon>Ascomycota</taxon>
        <taxon>Pezizomycotina</taxon>
        <taxon>Sordariomycetes</taxon>
        <taxon>Sordariomycetidae</taxon>
        <taxon>Magnaporthales</taxon>
        <taxon>Magnaporthaceae</taxon>
        <taxon>Magnaporthiopsis</taxon>
    </lineage>
</organism>
<dbReference type="EnsemblFungi" id="MAPG_06662T0">
    <property type="protein sequence ID" value="MAPG_06662T0"/>
    <property type="gene ID" value="MAPG_06662"/>
</dbReference>
<reference evidence="3" key="2">
    <citation type="submission" date="2010-05" db="EMBL/GenBank/DDBJ databases">
        <title>The genome sequence of Magnaporthe poae strain ATCC 64411.</title>
        <authorList>
            <person name="Ma L.-J."/>
            <person name="Dead R."/>
            <person name="Young S."/>
            <person name="Zeng Q."/>
            <person name="Koehrsen M."/>
            <person name="Alvarado L."/>
            <person name="Berlin A."/>
            <person name="Chapman S.B."/>
            <person name="Chen Z."/>
            <person name="Freedman E."/>
            <person name="Gellesch M."/>
            <person name="Goldberg J."/>
            <person name="Griggs A."/>
            <person name="Gujja S."/>
            <person name="Heilman E.R."/>
            <person name="Heiman D."/>
            <person name="Hepburn T."/>
            <person name="Howarth C."/>
            <person name="Jen D."/>
            <person name="Larson L."/>
            <person name="Mehta T."/>
            <person name="Neiman D."/>
            <person name="Pearson M."/>
            <person name="Roberts A."/>
            <person name="Saif S."/>
            <person name="Shea T."/>
            <person name="Shenoy N."/>
            <person name="Sisk P."/>
            <person name="Stolte C."/>
            <person name="Sykes S."/>
            <person name="Walk T."/>
            <person name="White J."/>
            <person name="Yandava C."/>
            <person name="Haas B."/>
            <person name="Nusbaum C."/>
            <person name="Birren B."/>
        </authorList>
    </citation>
    <scope>NUCLEOTIDE SEQUENCE [LARGE SCALE GENOMIC DNA]</scope>
    <source>
        <strain evidence="3">ATCC 64411 / 73-15</strain>
    </source>
</reference>
<evidence type="ECO:0000313" key="1">
    <source>
        <dbReference type="EMBL" id="KLU87668.1"/>
    </source>
</evidence>